<organism evidence="8 9">
    <name type="scientific">Durusdinium trenchii</name>
    <dbReference type="NCBI Taxonomy" id="1381693"/>
    <lineage>
        <taxon>Eukaryota</taxon>
        <taxon>Sar</taxon>
        <taxon>Alveolata</taxon>
        <taxon>Dinophyceae</taxon>
        <taxon>Suessiales</taxon>
        <taxon>Symbiodiniaceae</taxon>
        <taxon>Durusdinium</taxon>
    </lineage>
</organism>
<proteinExistence type="inferred from homology"/>
<dbReference type="EMBL" id="CAXAMN010000747">
    <property type="protein sequence ID" value="CAK8990430.1"/>
    <property type="molecule type" value="Genomic_DNA"/>
</dbReference>
<comment type="caution">
    <text evidence="8">The sequence shown here is derived from an EMBL/GenBank/DDBJ whole genome shotgun (WGS) entry which is preliminary data.</text>
</comment>
<keyword evidence="5" id="KW-1133">Transmembrane helix</keyword>
<dbReference type="SUPFAM" id="SSF54364">
    <property type="entry name" value="Translation initiation factor IF3, N-terminal domain"/>
    <property type="match status" value="1"/>
</dbReference>
<dbReference type="PANTHER" id="PTHR10938">
    <property type="entry name" value="TRANSLATION INITIATION FACTOR IF-3"/>
    <property type="match status" value="1"/>
</dbReference>
<evidence type="ECO:0000256" key="1">
    <source>
        <dbReference type="ARBA" id="ARBA00005439"/>
    </source>
</evidence>
<keyword evidence="2" id="KW-0396">Initiation factor</keyword>
<gene>
    <name evidence="8" type="ORF">CCMP2556_LOCUS2055</name>
</gene>
<dbReference type="InterPro" id="IPR001288">
    <property type="entry name" value="Translation_initiation_fac_3"/>
</dbReference>
<evidence type="ECO:0000256" key="4">
    <source>
        <dbReference type="SAM" id="MobiDB-lite"/>
    </source>
</evidence>
<evidence type="ECO:0000256" key="2">
    <source>
        <dbReference type="ARBA" id="ARBA00022540"/>
    </source>
</evidence>
<evidence type="ECO:0000259" key="6">
    <source>
        <dbReference type="Pfam" id="PF00707"/>
    </source>
</evidence>
<dbReference type="InterPro" id="IPR036788">
    <property type="entry name" value="T_IF-3_C_sf"/>
</dbReference>
<keyword evidence="5" id="KW-0812">Transmembrane</keyword>
<dbReference type="InterPro" id="IPR036787">
    <property type="entry name" value="T_IF-3_N_sf"/>
</dbReference>
<keyword evidence="3" id="KW-0648">Protein biosynthesis</keyword>
<feature type="domain" description="Translation initiation factor 3 N-terminal" evidence="7">
    <location>
        <begin position="75"/>
        <end position="151"/>
    </location>
</feature>
<reference evidence="8 9" key="1">
    <citation type="submission" date="2024-02" db="EMBL/GenBank/DDBJ databases">
        <authorList>
            <person name="Chen Y."/>
            <person name="Shah S."/>
            <person name="Dougan E. K."/>
            <person name="Thang M."/>
            <person name="Chan C."/>
        </authorList>
    </citation>
    <scope>NUCLEOTIDE SEQUENCE [LARGE SCALE GENOMIC DNA]</scope>
</reference>
<evidence type="ECO:0000313" key="9">
    <source>
        <dbReference type="Proteomes" id="UP001642484"/>
    </source>
</evidence>
<dbReference type="InterPro" id="IPR019815">
    <property type="entry name" value="Translation_initiation_fac_3_C"/>
</dbReference>
<feature type="compositionally biased region" description="Basic and acidic residues" evidence="4">
    <location>
        <begin position="282"/>
        <end position="296"/>
    </location>
</feature>
<keyword evidence="5" id="KW-0472">Membrane</keyword>
<evidence type="ECO:0000256" key="5">
    <source>
        <dbReference type="SAM" id="Phobius"/>
    </source>
</evidence>
<evidence type="ECO:0008006" key="10">
    <source>
        <dbReference type="Google" id="ProtNLM"/>
    </source>
</evidence>
<dbReference type="SUPFAM" id="SSF55200">
    <property type="entry name" value="Translation initiation factor IF3, C-terminal domain"/>
    <property type="match status" value="1"/>
</dbReference>
<evidence type="ECO:0000256" key="3">
    <source>
        <dbReference type="ARBA" id="ARBA00022917"/>
    </source>
</evidence>
<sequence>MLTACIFRFWISCLKRVPVMQFFLWRCGICIWIFSLILLRLSGLSGHDFVPSRDLRPAPRQRVRLNAAERKEYKINQEIRANEVRVVGISGGEYGQIEDTNEIMSFNAALEKAENMGLDVILINEDQDPPLVKIASIGKYLYQESKKKKEQGKNKQPKMKEVKISYTIGDHDLFTRIRAIEQWVENPRQQVKVQVVLKGRSRMFENQARQLLERIRREVAAFAKVPGVEKNIDPINKDGRGDLFILLGSGPDRSLLKKIIEEAGGKKALQQDADKDEVEEPAPEKEVRSSAKEADEVKRIEEEIKEMRKELIDCGVNPGKVNEEPEIQDLYKDLQKAKAAAKVRS</sequence>
<dbReference type="Gene3D" id="3.30.110.10">
    <property type="entry name" value="Translation initiation factor 3 (IF-3), C-terminal domain"/>
    <property type="match status" value="1"/>
</dbReference>
<accession>A0ABP0HJN5</accession>
<comment type="similarity">
    <text evidence="1">Belongs to the IF-3 family.</text>
</comment>
<dbReference type="NCBIfam" id="TIGR00168">
    <property type="entry name" value="infC"/>
    <property type="match status" value="1"/>
</dbReference>
<evidence type="ECO:0000259" key="7">
    <source>
        <dbReference type="Pfam" id="PF05198"/>
    </source>
</evidence>
<dbReference type="Pfam" id="PF00707">
    <property type="entry name" value="IF3_C"/>
    <property type="match status" value="1"/>
</dbReference>
<feature type="domain" description="Translation initiation factor 3 C-terminal" evidence="6">
    <location>
        <begin position="158"/>
        <end position="225"/>
    </location>
</feature>
<feature type="region of interest" description="Disordered" evidence="4">
    <location>
        <begin position="266"/>
        <end position="296"/>
    </location>
</feature>
<dbReference type="Gene3D" id="3.10.20.80">
    <property type="entry name" value="Translation initiation factor 3 (IF-3), N-terminal domain"/>
    <property type="match status" value="1"/>
</dbReference>
<evidence type="ECO:0000313" key="8">
    <source>
        <dbReference type="EMBL" id="CAK8990430.1"/>
    </source>
</evidence>
<dbReference type="Pfam" id="PF05198">
    <property type="entry name" value="IF3_N"/>
    <property type="match status" value="1"/>
</dbReference>
<protein>
    <recommendedName>
        <fullName evidence="10">Translation initiation factor IF-3</fullName>
    </recommendedName>
</protein>
<keyword evidence="9" id="KW-1185">Reference proteome</keyword>
<name>A0ABP0HJN5_9DINO</name>
<feature type="transmembrane region" description="Helical" evidence="5">
    <location>
        <begin position="23"/>
        <end position="43"/>
    </location>
</feature>
<dbReference type="InterPro" id="IPR019814">
    <property type="entry name" value="Translation_initiation_fac_3_N"/>
</dbReference>
<dbReference type="PANTHER" id="PTHR10938:SF0">
    <property type="entry name" value="TRANSLATION INITIATION FACTOR IF-3, MITOCHONDRIAL"/>
    <property type="match status" value="1"/>
</dbReference>
<dbReference type="Proteomes" id="UP001642484">
    <property type="component" value="Unassembled WGS sequence"/>
</dbReference>